<organism evidence="9">
    <name type="scientific">Anoplophora glabripennis</name>
    <name type="common">Asian longhorn beetle</name>
    <name type="synonym">Anoplophora nobilis</name>
    <dbReference type="NCBI Taxonomy" id="217634"/>
    <lineage>
        <taxon>Eukaryota</taxon>
        <taxon>Metazoa</taxon>
        <taxon>Ecdysozoa</taxon>
        <taxon>Arthropoda</taxon>
        <taxon>Hexapoda</taxon>
        <taxon>Insecta</taxon>
        <taxon>Pterygota</taxon>
        <taxon>Neoptera</taxon>
        <taxon>Endopterygota</taxon>
        <taxon>Coleoptera</taxon>
        <taxon>Polyphaga</taxon>
        <taxon>Cucujiformia</taxon>
        <taxon>Chrysomeloidea</taxon>
        <taxon>Cerambycidae</taxon>
        <taxon>Lamiinae</taxon>
        <taxon>Lamiini</taxon>
        <taxon>Anoplophora</taxon>
    </lineage>
</organism>
<dbReference type="GO" id="GO:0003746">
    <property type="term" value="F:translation elongation factor activity"/>
    <property type="evidence" value="ECO:0007669"/>
    <property type="project" value="UniProtKB-KW"/>
</dbReference>
<evidence type="ECO:0000256" key="6">
    <source>
        <dbReference type="PROSITE-ProRule" id="PRU01324"/>
    </source>
</evidence>
<feature type="compositionally biased region" description="Basic and acidic residues" evidence="7">
    <location>
        <begin position="504"/>
        <end position="520"/>
    </location>
</feature>
<feature type="compositionally biased region" description="Basic and acidic residues" evidence="7">
    <location>
        <begin position="479"/>
        <end position="489"/>
    </location>
</feature>
<feature type="compositionally biased region" description="Basic and acidic residues" evidence="7">
    <location>
        <begin position="433"/>
        <end position="452"/>
    </location>
</feature>
<evidence type="ECO:0000256" key="5">
    <source>
        <dbReference type="ARBA" id="ARBA00023242"/>
    </source>
</evidence>
<gene>
    <name evidence="9" type="primary">ELL2</name>
</gene>
<dbReference type="Pfam" id="PF07303">
    <property type="entry name" value="Occludin_ELL"/>
    <property type="match status" value="1"/>
</dbReference>
<keyword evidence="9" id="KW-0251">Elongation factor</keyword>
<dbReference type="GO" id="GO:0042795">
    <property type="term" value="P:snRNA transcription by RNA polymerase II"/>
    <property type="evidence" value="ECO:0007669"/>
    <property type="project" value="TreeGrafter"/>
</dbReference>
<keyword evidence="5" id="KW-0539">Nucleus</keyword>
<feature type="compositionally biased region" description="Low complexity" evidence="7">
    <location>
        <begin position="337"/>
        <end position="346"/>
    </location>
</feature>
<feature type="compositionally biased region" description="Polar residues" evidence="7">
    <location>
        <begin position="522"/>
        <end position="544"/>
    </location>
</feature>
<feature type="domain" description="OCEL" evidence="8">
    <location>
        <begin position="565"/>
        <end position="674"/>
    </location>
</feature>
<feature type="region of interest" description="Disordered" evidence="7">
    <location>
        <begin position="318"/>
        <end position="554"/>
    </location>
</feature>
<dbReference type="InterPro" id="IPR042065">
    <property type="entry name" value="E3_ELL-like"/>
</dbReference>
<keyword evidence="4" id="KW-0804">Transcription</keyword>
<keyword evidence="9" id="KW-0648">Protein biosynthesis</keyword>
<feature type="region of interest" description="Disordered" evidence="7">
    <location>
        <begin position="180"/>
        <end position="240"/>
    </location>
</feature>
<sequence length="678" mass="77361">TAHWTEMAALCPGVQYGLSSQQNFGENKDLIFVKLTDSALRAIEEYIKNQNKFNNSPTIKFLGSENGELSFPSLHHAVGSTSFSFAMSSTADMEGQGGSFECIKQVGSPRGPLEGLGSIPYKIRIHANDDVYEVTRNRMTEAEDKYKNKCTREIKPNQTDIGRKVKLKQTRPAVLPIRREVSSMRPSIQPSYQSNVPSKPTPPVVHSSTNGLSNGLGSNHVSSSRPQLNSKKPSVPDIARRPLKERLIHLLALRPFKKFELHDRSTKEGLREKNSMTSVLKQISVLKDNCYHLNRPMWNEVHEDWPFYTESERQILKRRKPQNLTPPGGSDGGSSGSGQSPTSTHPGSPPPITSSKRPGFQDGPDGFLYKRQRIAHGAKPVDVPPYRQPIENNSQRRPVTDSRDASNMNPRSRESPTNGYFGSMNGYANGMLNDKRNISDDEDNASKKRSCDSHSLSFSVSREKTFLNNRSSSPANKIAAEEPRKEVSNERQNGPPNGMSSWMKLEEREKEREKERERNSKYNKVSSSTQNRISRVSPDSQTDSLPPADLEPPPVVKKEEKAEFPDYKQQYVTIQDVDQRRRYKADFNADYAEYRDLHGIVEKVSRRFAQLEERLKQEDENSPRYKDIKRQIVREYHENKKDLEHQRAKRRFQYLHDKLSHIKQLVLEYDEGMRDSQY</sequence>
<reference evidence="9" key="1">
    <citation type="submission" date="2013-07" db="EMBL/GenBank/DDBJ databases">
        <title>Midgut Transcriptome Profiling of Anoplphora glabripennis, a Lignocellulose Degrading, Wood-Boring Cerambycid.</title>
        <authorList>
            <person name="Scully E.D."/>
            <person name="Hoover K."/>
            <person name="Carlson J.E."/>
            <person name="Tien M."/>
            <person name="Geib S.M."/>
        </authorList>
    </citation>
    <scope>NUCLEOTIDE SEQUENCE</scope>
</reference>
<feature type="compositionally biased region" description="Polar residues" evidence="7">
    <location>
        <begin position="184"/>
        <end position="198"/>
    </location>
</feature>
<dbReference type="SUPFAM" id="SSF144292">
    <property type="entry name" value="occludin/ELL-like"/>
    <property type="match status" value="1"/>
</dbReference>
<evidence type="ECO:0000256" key="1">
    <source>
        <dbReference type="ARBA" id="ARBA00004123"/>
    </source>
</evidence>
<dbReference type="PANTHER" id="PTHR23288">
    <property type="entry name" value="OCCLUDIN AND RNA POLYMERASE II ELONGATION FACTOR ELL"/>
    <property type="match status" value="1"/>
</dbReference>
<dbReference type="Gene3D" id="6.10.140.340">
    <property type="match status" value="1"/>
</dbReference>
<accession>V5GJ11</accession>
<dbReference type="PROSITE" id="PS51980">
    <property type="entry name" value="OCEL"/>
    <property type="match status" value="1"/>
</dbReference>
<feature type="compositionally biased region" description="Polar residues" evidence="7">
    <location>
        <begin position="490"/>
        <end position="500"/>
    </location>
</feature>
<dbReference type="InterPro" id="IPR031176">
    <property type="entry name" value="ELL/occludin"/>
</dbReference>
<dbReference type="Pfam" id="PF10390">
    <property type="entry name" value="ELL"/>
    <property type="match status" value="1"/>
</dbReference>
<dbReference type="GO" id="GO:0006368">
    <property type="term" value="P:transcription elongation by RNA polymerase II"/>
    <property type="evidence" value="ECO:0007669"/>
    <property type="project" value="InterPro"/>
</dbReference>
<evidence type="ECO:0000259" key="8">
    <source>
        <dbReference type="PROSITE" id="PS51980"/>
    </source>
</evidence>
<proteinExistence type="inferred from homology"/>
<evidence type="ECO:0000256" key="3">
    <source>
        <dbReference type="ARBA" id="ARBA00023015"/>
    </source>
</evidence>
<keyword evidence="3" id="KW-0805">Transcription regulation</keyword>
<dbReference type="GO" id="GO:0032968">
    <property type="term" value="P:positive regulation of transcription elongation by RNA polymerase II"/>
    <property type="evidence" value="ECO:0007669"/>
    <property type="project" value="TreeGrafter"/>
</dbReference>
<evidence type="ECO:0000256" key="4">
    <source>
        <dbReference type="ARBA" id="ARBA00023163"/>
    </source>
</evidence>
<comment type="similarity">
    <text evidence="2 6">Belongs to the ELL/occludin family.</text>
</comment>
<feature type="compositionally biased region" description="Low complexity" evidence="7">
    <location>
        <begin position="206"/>
        <end position="224"/>
    </location>
</feature>
<feature type="compositionally biased region" description="Polar residues" evidence="7">
    <location>
        <begin position="405"/>
        <end position="420"/>
    </location>
</feature>
<evidence type="ECO:0000313" key="9">
    <source>
        <dbReference type="EMBL" id="JAB64049.1"/>
    </source>
</evidence>
<feature type="compositionally biased region" description="Polar residues" evidence="7">
    <location>
        <begin position="453"/>
        <end position="475"/>
    </location>
</feature>
<evidence type="ECO:0000256" key="7">
    <source>
        <dbReference type="SAM" id="MobiDB-lite"/>
    </source>
</evidence>
<protein>
    <submittedName>
        <fullName evidence="9">RNA polymerase II elongation factor ELL2</fullName>
    </submittedName>
</protein>
<dbReference type="InterPro" id="IPR019464">
    <property type="entry name" value="ELL_N"/>
</dbReference>
<dbReference type="AlphaFoldDB" id="V5GJ11"/>
<dbReference type="Gene3D" id="1.10.10.2670">
    <property type="entry name" value="E3 ubiquitin-protein ligase"/>
    <property type="match status" value="1"/>
</dbReference>
<comment type="subcellular location">
    <subcellularLocation>
        <location evidence="1">Nucleus</location>
    </subcellularLocation>
</comment>
<dbReference type="InterPro" id="IPR010844">
    <property type="entry name" value="Occludin_ELL"/>
</dbReference>
<dbReference type="InterPro" id="IPR036390">
    <property type="entry name" value="WH_DNA-bd_sf"/>
</dbReference>
<feature type="non-terminal residue" evidence="9">
    <location>
        <position position="1"/>
    </location>
</feature>
<dbReference type="GO" id="GO:0008023">
    <property type="term" value="C:transcription elongation factor complex"/>
    <property type="evidence" value="ECO:0007669"/>
    <property type="project" value="InterPro"/>
</dbReference>
<dbReference type="SUPFAM" id="SSF46785">
    <property type="entry name" value="Winged helix' DNA-binding domain"/>
    <property type="match status" value="1"/>
</dbReference>
<dbReference type="PANTHER" id="PTHR23288:SF17">
    <property type="entry name" value="RNA POLYMERASE II ELONGATION FACTOR ELL"/>
    <property type="match status" value="1"/>
</dbReference>
<dbReference type="GO" id="GO:0000987">
    <property type="term" value="F:cis-regulatory region sequence-specific DNA binding"/>
    <property type="evidence" value="ECO:0007669"/>
    <property type="project" value="TreeGrafter"/>
</dbReference>
<evidence type="ECO:0000256" key="2">
    <source>
        <dbReference type="ARBA" id="ARBA00009171"/>
    </source>
</evidence>
<name>V5GJ11_ANOGL</name>
<dbReference type="EMBL" id="GALX01004417">
    <property type="protein sequence ID" value="JAB64049.1"/>
    <property type="molecule type" value="Transcribed_RNA"/>
</dbReference>